<dbReference type="EMBL" id="JAIFTL010001070">
    <property type="protein sequence ID" value="KAG9319025.1"/>
    <property type="molecule type" value="Genomic_DNA"/>
</dbReference>
<organism evidence="2 3">
    <name type="scientific">Mortierella alpina</name>
    <name type="common">Oleaginous fungus</name>
    <name type="synonym">Mortierella renispora</name>
    <dbReference type="NCBI Taxonomy" id="64518"/>
    <lineage>
        <taxon>Eukaryota</taxon>
        <taxon>Fungi</taxon>
        <taxon>Fungi incertae sedis</taxon>
        <taxon>Mucoromycota</taxon>
        <taxon>Mortierellomycotina</taxon>
        <taxon>Mortierellomycetes</taxon>
        <taxon>Mortierellales</taxon>
        <taxon>Mortierellaceae</taxon>
        <taxon>Mortierella</taxon>
    </lineage>
</organism>
<proteinExistence type="predicted"/>
<protein>
    <submittedName>
        <fullName evidence="2">Uncharacterized protein</fullName>
    </submittedName>
</protein>
<evidence type="ECO:0000256" key="1">
    <source>
        <dbReference type="SAM" id="MobiDB-lite"/>
    </source>
</evidence>
<accession>A0A9P7ZWW8</accession>
<evidence type="ECO:0000313" key="2">
    <source>
        <dbReference type="EMBL" id="KAG9319025.1"/>
    </source>
</evidence>
<dbReference type="Proteomes" id="UP000717515">
    <property type="component" value="Unassembled WGS sequence"/>
</dbReference>
<name>A0A9P7ZWW8_MORAP</name>
<reference evidence="2" key="1">
    <citation type="submission" date="2021-07" db="EMBL/GenBank/DDBJ databases">
        <title>Draft genome of Mortierella alpina, strain LL118, isolated from an aspen leaf litter sample.</title>
        <authorList>
            <person name="Yang S."/>
            <person name="Vinatzer B.A."/>
        </authorList>
    </citation>
    <scope>NUCLEOTIDE SEQUENCE</scope>
    <source>
        <strain evidence="2">LL118</strain>
    </source>
</reference>
<sequence>MSRQEEPRKFSEFSDLAIEVDTRQYGYFLQKQPVRSTLTITANRSSTPVYAPRSFVPAAPAPAPSMAMDLSQAQHRPVSAEEKQRRRDNDLCSYCGLEGLWQGSTNPL</sequence>
<dbReference type="AlphaFoldDB" id="A0A9P7ZWW8"/>
<feature type="region of interest" description="Disordered" evidence="1">
    <location>
        <begin position="61"/>
        <end position="87"/>
    </location>
</feature>
<feature type="compositionally biased region" description="Basic and acidic residues" evidence="1">
    <location>
        <begin position="78"/>
        <end position="87"/>
    </location>
</feature>
<evidence type="ECO:0000313" key="3">
    <source>
        <dbReference type="Proteomes" id="UP000717515"/>
    </source>
</evidence>
<gene>
    <name evidence="2" type="ORF">KVV02_003245</name>
</gene>
<comment type="caution">
    <text evidence="2">The sequence shown here is derived from an EMBL/GenBank/DDBJ whole genome shotgun (WGS) entry which is preliminary data.</text>
</comment>